<comment type="caution">
    <text evidence="3">The sequence shown here is derived from an EMBL/GenBank/DDBJ whole genome shotgun (WGS) entry which is preliminary data.</text>
</comment>
<reference evidence="3 4" key="1">
    <citation type="journal article" date="2015" name="Genome Biol. Evol.">
        <title>Comparative Genomics of a Bacterivorous Green Alga Reveals Evolutionary Causalities and Consequences of Phago-Mixotrophic Mode of Nutrition.</title>
        <authorList>
            <person name="Burns J.A."/>
            <person name="Paasch A."/>
            <person name="Narechania A."/>
            <person name="Kim E."/>
        </authorList>
    </citation>
    <scope>NUCLEOTIDE SEQUENCE [LARGE SCALE GENOMIC DNA]</scope>
    <source>
        <strain evidence="3 4">PLY_AMNH</strain>
    </source>
</reference>
<protein>
    <recommendedName>
        <fullName evidence="2">Methyltransferase FkbM domain-containing protein</fullName>
    </recommendedName>
</protein>
<dbReference type="EMBL" id="LGRX02033670">
    <property type="protein sequence ID" value="KAK3240352.1"/>
    <property type="molecule type" value="Genomic_DNA"/>
</dbReference>
<dbReference type="SUPFAM" id="SSF53335">
    <property type="entry name" value="S-adenosyl-L-methionine-dependent methyltransferases"/>
    <property type="match status" value="1"/>
</dbReference>
<feature type="domain" description="Methyltransferase FkbM" evidence="2">
    <location>
        <begin position="117"/>
        <end position="225"/>
    </location>
</feature>
<dbReference type="NCBIfam" id="TIGR01444">
    <property type="entry name" value="fkbM_fam"/>
    <property type="match status" value="1"/>
</dbReference>
<gene>
    <name evidence="3" type="ORF">CYMTET_49801</name>
</gene>
<evidence type="ECO:0000259" key="2">
    <source>
        <dbReference type="Pfam" id="PF05050"/>
    </source>
</evidence>
<feature type="compositionally biased region" description="Basic and acidic residues" evidence="1">
    <location>
        <begin position="10"/>
        <end position="21"/>
    </location>
</feature>
<dbReference type="Gene3D" id="3.40.50.150">
    <property type="entry name" value="Vaccinia Virus protein VP39"/>
    <property type="match status" value="1"/>
</dbReference>
<dbReference type="AlphaFoldDB" id="A0AAE0EUC6"/>
<dbReference type="Proteomes" id="UP001190700">
    <property type="component" value="Unassembled WGS sequence"/>
</dbReference>
<evidence type="ECO:0000313" key="3">
    <source>
        <dbReference type="EMBL" id="KAK3240352.1"/>
    </source>
</evidence>
<dbReference type="Pfam" id="PF05050">
    <property type="entry name" value="Methyltransf_21"/>
    <property type="match status" value="1"/>
</dbReference>
<dbReference type="InterPro" id="IPR029063">
    <property type="entry name" value="SAM-dependent_MTases_sf"/>
</dbReference>
<evidence type="ECO:0000313" key="4">
    <source>
        <dbReference type="Proteomes" id="UP001190700"/>
    </source>
</evidence>
<evidence type="ECO:0000256" key="1">
    <source>
        <dbReference type="SAM" id="MobiDB-lite"/>
    </source>
</evidence>
<feature type="region of interest" description="Disordered" evidence="1">
    <location>
        <begin position="1"/>
        <end position="21"/>
    </location>
</feature>
<keyword evidence="4" id="KW-1185">Reference proteome</keyword>
<accession>A0AAE0EUC6</accession>
<name>A0AAE0EUC6_9CHLO</name>
<dbReference type="InterPro" id="IPR006342">
    <property type="entry name" value="FkbM_mtfrase"/>
</dbReference>
<organism evidence="3 4">
    <name type="scientific">Cymbomonas tetramitiformis</name>
    <dbReference type="NCBI Taxonomy" id="36881"/>
    <lineage>
        <taxon>Eukaryota</taxon>
        <taxon>Viridiplantae</taxon>
        <taxon>Chlorophyta</taxon>
        <taxon>Pyramimonadophyceae</taxon>
        <taxon>Pyramimonadales</taxon>
        <taxon>Pyramimonadaceae</taxon>
        <taxon>Cymbomonas</taxon>
    </lineage>
</organism>
<sequence>MRAQPQGPRAENKDAQSVRRRVIREVKYPAENSLVSKTAVHSDEPHTSAAQDPSTSEDCTPNRWCYNKCPGGRWVNNGWIDVEDTLPLMSDDYLPENEFVYLDIGCKVAEEVQFVLKRYPRAKVVAMEMRQEMARKCEANAKAMSSDGQSITVLNQAAATSSTRGAFEVRGDSSSIISAADLEGGKRKGTEIDFVTLDSVWRKYLAPSRINLMKLDAEGWDGLILKHGCTPTSMALVVAQA</sequence>
<proteinExistence type="predicted"/>
<feature type="compositionally biased region" description="Polar residues" evidence="1">
    <location>
        <begin position="48"/>
        <end position="59"/>
    </location>
</feature>
<feature type="region of interest" description="Disordered" evidence="1">
    <location>
        <begin position="34"/>
        <end position="61"/>
    </location>
</feature>